<comment type="similarity">
    <text evidence="1">Belongs to the UPF0489 family.</text>
</comment>
<dbReference type="InterPro" id="IPR024131">
    <property type="entry name" value="UPF0489"/>
</dbReference>
<proteinExistence type="inferred from homology"/>
<gene>
    <name evidence="3" type="ORF">TBIB3V08_LOCUS5379</name>
</gene>
<dbReference type="PANTHER" id="PTHR13225">
    <property type="entry name" value="MISEXPRESSION SUPPRESSOR OF RAS 6"/>
    <property type="match status" value="1"/>
</dbReference>
<name>A0A7R9I0K4_9NEOP</name>
<evidence type="ECO:0000313" key="3">
    <source>
        <dbReference type="EMBL" id="CAD7442966.1"/>
    </source>
</evidence>
<dbReference type="PANTHER" id="PTHR13225:SF3">
    <property type="entry name" value="UPF0489 PROTEIN C5ORF22"/>
    <property type="match status" value="1"/>
</dbReference>
<feature type="region of interest" description="Disordered" evidence="2">
    <location>
        <begin position="141"/>
        <end position="162"/>
    </location>
</feature>
<dbReference type="EMBL" id="OD565931">
    <property type="protein sequence ID" value="CAD7442966.1"/>
    <property type="molecule type" value="Genomic_DNA"/>
</dbReference>
<dbReference type="AlphaFoldDB" id="A0A7R9I0K4"/>
<evidence type="ECO:0000256" key="1">
    <source>
        <dbReference type="ARBA" id="ARBA00007099"/>
    </source>
</evidence>
<dbReference type="Pfam" id="PF12640">
    <property type="entry name" value="UPF0489"/>
    <property type="match status" value="1"/>
</dbReference>
<accession>A0A7R9I0K4</accession>
<protein>
    <submittedName>
        <fullName evidence="3">Uncharacterized protein</fullName>
    </submittedName>
</protein>
<sequence length="327" mass="36560">MGAQFVMDNSQFPNMPIRPRNVKSYVATFSSTPAQVVGDMDVDSSESSIEGALNDIISKGVEQMVSKVESLLVTVLPFIYRCMGSKHLPLEGNTIIHLDSHPDMLIPREMAADTVWDKHELFRSKKNQPLLLNPDLTAKWSTPVETRSGTDERQETGQGQNQQVWNRVWPFGSQLGGLGVTGVWPFGSQLGGLGVRGVDRLVRKFATESGHLAPSLHKKNFAVDWQENAAAIHKDAPLLQTTQEEKYMKMLLHSAYVTQNGMKTLHISSLDSDVMILMRKFMRQSEQPQFNLENSLIALITYLLQPGKETTTKKNSISSFITRTSKE</sequence>
<reference evidence="3" key="1">
    <citation type="submission" date="2020-11" db="EMBL/GenBank/DDBJ databases">
        <authorList>
            <person name="Tran Van P."/>
        </authorList>
    </citation>
    <scope>NUCLEOTIDE SEQUENCE</scope>
</reference>
<evidence type="ECO:0000256" key="2">
    <source>
        <dbReference type="SAM" id="MobiDB-lite"/>
    </source>
</evidence>
<organism evidence="3">
    <name type="scientific">Timema bartmani</name>
    <dbReference type="NCBI Taxonomy" id="61472"/>
    <lineage>
        <taxon>Eukaryota</taxon>
        <taxon>Metazoa</taxon>
        <taxon>Ecdysozoa</taxon>
        <taxon>Arthropoda</taxon>
        <taxon>Hexapoda</taxon>
        <taxon>Insecta</taxon>
        <taxon>Pterygota</taxon>
        <taxon>Neoptera</taxon>
        <taxon>Polyneoptera</taxon>
        <taxon>Phasmatodea</taxon>
        <taxon>Timematodea</taxon>
        <taxon>Timematoidea</taxon>
        <taxon>Timematidae</taxon>
        <taxon>Timema</taxon>
    </lineage>
</organism>